<dbReference type="GO" id="GO:0004029">
    <property type="term" value="F:aldehyde dehydrogenase (NAD+) activity"/>
    <property type="evidence" value="ECO:0007669"/>
    <property type="project" value="UniProtKB-EC"/>
</dbReference>
<dbReference type="Gene3D" id="3.40.309.10">
    <property type="entry name" value="Aldehyde Dehydrogenase, Chain A, domain 2"/>
    <property type="match status" value="1"/>
</dbReference>
<name>A0A8H4YHB7_9HYPO</name>
<dbReference type="SUPFAM" id="SSF53720">
    <property type="entry name" value="ALDH-like"/>
    <property type="match status" value="1"/>
</dbReference>
<dbReference type="Gene3D" id="3.40.605.10">
    <property type="entry name" value="Aldehyde Dehydrogenase, Chain A, domain 1"/>
    <property type="match status" value="1"/>
</dbReference>
<dbReference type="AlphaFoldDB" id="A0A8H4YHB7"/>
<evidence type="ECO:0000256" key="3">
    <source>
        <dbReference type="ARBA" id="ARBA00024226"/>
    </source>
</evidence>
<dbReference type="FunFam" id="3.40.309.10:FF:000001">
    <property type="entry name" value="Mitochondrial aldehyde dehydrogenase 2"/>
    <property type="match status" value="1"/>
</dbReference>
<accession>A0A8H4YHB7</accession>
<feature type="domain" description="Aldehyde dehydrogenase" evidence="7">
    <location>
        <begin position="29"/>
        <end position="484"/>
    </location>
</feature>
<dbReference type="InterPro" id="IPR015590">
    <property type="entry name" value="Aldehyde_DH_dom"/>
</dbReference>
<dbReference type="PROSITE" id="PS00687">
    <property type="entry name" value="ALDEHYDE_DEHYDR_GLU"/>
    <property type="match status" value="1"/>
</dbReference>
<dbReference type="PROSITE" id="PS00070">
    <property type="entry name" value="ALDEHYDE_DEHYDR_CYS"/>
    <property type="match status" value="1"/>
</dbReference>
<evidence type="ECO:0000256" key="6">
    <source>
        <dbReference type="RuleBase" id="RU003345"/>
    </source>
</evidence>
<proteinExistence type="inferred from homology"/>
<dbReference type="Pfam" id="PF00171">
    <property type="entry name" value="Aldedh"/>
    <property type="match status" value="1"/>
</dbReference>
<dbReference type="EMBL" id="JABEVY010000706">
    <property type="protein sequence ID" value="KAF5228137.1"/>
    <property type="molecule type" value="Genomic_DNA"/>
</dbReference>
<gene>
    <name evidence="8" type="ORF">FANTH_14584</name>
</gene>
<protein>
    <recommendedName>
        <fullName evidence="3">aldehyde dehydrogenase (NAD(+))</fullName>
        <ecNumber evidence="3">1.2.1.3</ecNumber>
    </recommendedName>
</protein>
<comment type="similarity">
    <text evidence="1 6">Belongs to the aldehyde dehydrogenase family.</text>
</comment>
<dbReference type="FunFam" id="3.40.605.10:FF:000050">
    <property type="entry name" value="Aldehyde dehydrogenase, mitochondrial"/>
    <property type="match status" value="1"/>
</dbReference>
<comment type="caution">
    <text evidence="8">The sequence shown here is derived from an EMBL/GenBank/DDBJ whole genome shotgun (WGS) entry which is preliminary data.</text>
</comment>
<evidence type="ECO:0000256" key="5">
    <source>
        <dbReference type="PROSITE-ProRule" id="PRU10007"/>
    </source>
</evidence>
<evidence type="ECO:0000259" key="7">
    <source>
        <dbReference type="Pfam" id="PF00171"/>
    </source>
</evidence>
<evidence type="ECO:0000313" key="8">
    <source>
        <dbReference type="EMBL" id="KAF5228137.1"/>
    </source>
</evidence>
<evidence type="ECO:0000256" key="2">
    <source>
        <dbReference type="ARBA" id="ARBA00023002"/>
    </source>
</evidence>
<dbReference type="InterPro" id="IPR016161">
    <property type="entry name" value="Ald_DH/histidinol_DH"/>
</dbReference>
<evidence type="ECO:0000256" key="4">
    <source>
        <dbReference type="ARBA" id="ARBA00049194"/>
    </source>
</evidence>
<organism evidence="8 9">
    <name type="scientific">Fusarium anthophilum</name>
    <dbReference type="NCBI Taxonomy" id="48485"/>
    <lineage>
        <taxon>Eukaryota</taxon>
        <taxon>Fungi</taxon>
        <taxon>Dikarya</taxon>
        <taxon>Ascomycota</taxon>
        <taxon>Pezizomycotina</taxon>
        <taxon>Sordariomycetes</taxon>
        <taxon>Hypocreomycetidae</taxon>
        <taxon>Hypocreales</taxon>
        <taxon>Nectriaceae</taxon>
        <taxon>Fusarium</taxon>
        <taxon>Fusarium fujikuroi species complex</taxon>
    </lineage>
</organism>
<comment type="catalytic activity">
    <reaction evidence="4">
        <text>an aldehyde + NAD(+) + H2O = a carboxylate + NADH + 2 H(+)</text>
        <dbReference type="Rhea" id="RHEA:16185"/>
        <dbReference type="ChEBI" id="CHEBI:15377"/>
        <dbReference type="ChEBI" id="CHEBI:15378"/>
        <dbReference type="ChEBI" id="CHEBI:17478"/>
        <dbReference type="ChEBI" id="CHEBI:29067"/>
        <dbReference type="ChEBI" id="CHEBI:57540"/>
        <dbReference type="ChEBI" id="CHEBI:57945"/>
        <dbReference type="EC" id="1.2.1.3"/>
    </reaction>
</comment>
<dbReference type="InterPro" id="IPR029510">
    <property type="entry name" value="Ald_DH_CS_GLU"/>
</dbReference>
<dbReference type="Proteomes" id="UP000573603">
    <property type="component" value="Unassembled WGS sequence"/>
</dbReference>
<sequence>MALVETLTTPVLTYEQPLGLFINNEFVKGIDGKTFSTINPHNEKPIVSVHEATNKDVDLAVSAARTAFEGSWKTTSPCDRGRMLTKLSELMERDIETLAAIESMDNGKAFTVANGDVTLAAACLRYYGGWADKITGQTIDTDATSFNYTRHQPVGVCGQIIPWNFPLLMAAWKIGPAVATGCVVVLKSAEQTPLSALYLGKLIKEAGFPPGVINIISGFGRVAGVALSSHMDVDKVAFTGSTAVGRKIMQAAAKSNLKKVTLELGGKSPNIVFPDANIQNAVSWVNFGIYYNQGQACCAGSRILVHEAIYDEFLEAFKQRAEANRVGDPFDPDTFQGPQVSQLQFDRIMGYIDQGTQDGAKIITGGSRHGSQGFYIQPTIFADVSETMAIVQEEIFGPVCTVQKFKDEAEAIRLANSTPYGLASAVHTSDANTAIRVTDALKAGTVWVNCYNLVSHQLPFGGYKESGNGRELGSYALQNYTEIKA</sequence>
<dbReference type="CDD" id="cd07091">
    <property type="entry name" value="ALDH_F1-2_Ald2-like"/>
    <property type="match status" value="1"/>
</dbReference>
<keyword evidence="2 6" id="KW-0560">Oxidoreductase</keyword>
<dbReference type="InterPro" id="IPR016163">
    <property type="entry name" value="Ald_DH_C"/>
</dbReference>
<dbReference type="EC" id="1.2.1.3" evidence="3"/>
<evidence type="ECO:0000256" key="1">
    <source>
        <dbReference type="ARBA" id="ARBA00009986"/>
    </source>
</evidence>
<reference evidence="8 9" key="1">
    <citation type="journal article" date="2020" name="BMC Genomics">
        <title>Correction to: Identification and distribution of gene clusters required for synthesis of sphingolipid metabolism inhibitors in diverse species of the filamentous fungus Fusarium.</title>
        <authorList>
            <person name="Kim H.S."/>
            <person name="Lohmar J.M."/>
            <person name="Busman M."/>
            <person name="Brown D.W."/>
            <person name="Naumann T.A."/>
            <person name="Divon H.H."/>
            <person name="Lysoe E."/>
            <person name="Uhlig S."/>
            <person name="Proctor R.H."/>
        </authorList>
    </citation>
    <scope>NUCLEOTIDE SEQUENCE [LARGE SCALE GENOMIC DNA]</scope>
    <source>
        <strain evidence="8 9">NRRL 25214</strain>
    </source>
</reference>
<evidence type="ECO:0000313" key="9">
    <source>
        <dbReference type="Proteomes" id="UP000573603"/>
    </source>
</evidence>
<dbReference type="InterPro" id="IPR016162">
    <property type="entry name" value="Ald_DH_N"/>
</dbReference>
<dbReference type="GO" id="GO:0019413">
    <property type="term" value="P:acetate biosynthetic process"/>
    <property type="evidence" value="ECO:0007669"/>
    <property type="project" value="UniProtKB-ARBA"/>
</dbReference>
<feature type="non-terminal residue" evidence="8">
    <location>
        <position position="1"/>
    </location>
</feature>
<feature type="active site" evidence="5">
    <location>
        <position position="263"/>
    </location>
</feature>
<dbReference type="InterPro" id="IPR016160">
    <property type="entry name" value="Ald_DH_CS_CYS"/>
</dbReference>
<keyword evidence="9" id="KW-1185">Reference proteome</keyword>
<dbReference type="PANTHER" id="PTHR11699">
    <property type="entry name" value="ALDEHYDE DEHYDROGENASE-RELATED"/>
    <property type="match status" value="1"/>
</dbReference>